<evidence type="ECO:0000313" key="3">
    <source>
        <dbReference type="Proteomes" id="UP000585050"/>
    </source>
</evidence>
<feature type="transmembrane region" description="Helical" evidence="1">
    <location>
        <begin position="6"/>
        <end position="25"/>
    </location>
</feature>
<keyword evidence="1" id="KW-1133">Transmembrane helix</keyword>
<keyword evidence="1" id="KW-0812">Transmembrane</keyword>
<reference evidence="2 3" key="1">
    <citation type="submission" date="2020-04" db="EMBL/GenBank/DDBJ databases">
        <title>Flammeovirga sp. SR4, a novel species isolated from seawater.</title>
        <authorList>
            <person name="Wang X."/>
        </authorList>
    </citation>
    <scope>NUCLEOTIDE SEQUENCE [LARGE SCALE GENOMIC DNA]</scope>
    <source>
        <strain evidence="2 3">SR4</strain>
    </source>
</reference>
<dbReference type="RefSeq" id="WP_168882303.1">
    <property type="nucleotide sequence ID" value="NZ_JABAIL010000003.1"/>
</dbReference>
<dbReference type="EMBL" id="JABAIL010000003">
    <property type="protein sequence ID" value="NLR91585.1"/>
    <property type="molecule type" value="Genomic_DNA"/>
</dbReference>
<name>A0A7X8SK06_9BACT</name>
<feature type="transmembrane region" description="Helical" evidence="1">
    <location>
        <begin position="114"/>
        <end position="133"/>
    </location>
</feature>
<keyword evidence="3" id="KW-1185">Reference proteome</keyword>
<evidence type="ECO:0000313" key="2">
    <source>
        <dbReference type="EMBL" id="NLR91585.1"/>
    </source>
</evidence>
<evidence type="ECO:0000256" key="1">
    <source>
        <dbReference type="SAM" id="Phobius"/>
    </source>
</evidence>
<keyword evidence="1" id="KW-0472">Membrane</keyword>
<organism evidence="2 3">
    <name type="scientific">Flammeovirga agarivorans</name>
    <dbReference type="NCBI Taxonomy" id="2726742"/>
    <lineage>
        <taxon>Bacteria</taxon>
        <taxon>Pseudomonadati</taxon>
        <taxon>Bacteroidota</taxon>
        <taxon>Cytophagia</taxon>
        <taxon>Cytophagales</taxon>
        <taxon>Flammeovirgaceae</taxon>
        <taxon>Flammeovirga</taxon>
    </lineage>
</organism>
<dbReference type="AlphaFoldDB" id="A0A7X8SK06"/>
<protein>
    <submittedName>
        <fullName evidence="2">DUF4345 domain-containing protein</fullName>
    </submittedName>
</protein>
<comment type="caution">
    <text evidence="2">The sequence shown here is derived from an EMBL/GenBank/DDBJ whole genome shotgun (WGS) entry which is preliminary data.</text>
</comment>
<feature type="transmembrane region" description="Helical" evidence="1">
    <location>
        <begin position="57"/>
        <end position="76"/>
    </location>
</feature>
<accession>A0A7X8SK06</accession>
<proteinExistence type="predicted"/>
<gene>
    <name evidence="2" type="ORF">HGP29_10230</name>
</gene>
<dbReference type="Proteomes" id="UP000585050">
    <property type="component" value="Unassembled WGS sequence"/>
</dbReference>
<dbReference type="InterPro" id="IPR025597">
    <property type="entry name" value="DUF4345"/>
</dbReference>
<sequence>MEIFKIVVLSLSGALLIFGGIMRVFNPIKSYCLKSYSDNPNLQLEGEEDIFNEMRGGGAVTVIGGLFVLLGVFVSSIELSSIMVAIVLYLGFATGRLLSIGLDGKPNTQIIQGTMAELLFGVLNVISLISILFS</sequence>
<feature type="transmembrane region" description="Helical" evidence="1">
    <location>
        <begin position="82"/>
        <end position="102"/>
    </location>
</feature>
<dbReference type="Pfam" id="PF14248">
    <property type="entry name" value="DUF4345"/>
    <property type="match status" value="1"/>
</dbReference>